<dbReference type="SFLD" id="SFLDS00005">
    <property type="entry name" value="Isoprenoid_Synthase_Type_I"/>
    <property type="match status" value="1"/>
</dbReference>
<evidence type="ECO:0000313" key="4">
    <source>
        <dbReference type="EMBL" id="MCF4006048.1"/>
    </source>
</evidence>
<dbReference type="InterPro" id="IPR044843">
    <property type="entry name" value="Trans_IPPS_bact-type"/>
</dbReference>
<dbReference type="Proteomes" id="UP001139336">
    <property type="component" value="Unassembled WGS sequence"/>
</dbReference>
<feature type="compositionally biased region" description="Polar residues" evidence="3">
    <location>
        <begin position="166"/>
        <end position="184"/>
    </location>
</feature>
<dbReference type="GO" id="GO:0051996">
    <property type="term" value="F:squalene synthase [NAD(P)H] activity"/>
    <property type="evidence" value="ECO:0007669"/>
    <property type="project" value="InterPro"/>
</dbReference>
<dbReference type="CDD" id="cd00683">
    <property type="entry name" value="Trans_IPPS_HH"/>
    <property type="match status" value="1"/>
</dbReference>
<dbReference type="AlphaFoldDB" id="A0A9X1U038"/>
<keyword evidence="2" id="KW-0808">Transferase</keyword>
<evidence type="ECO:0000256" key="2">
    <source>
        <dbReference type="ARBA" id="ARBA00022679"/>
    </source>
</evidence>
<name>A0A9X1U038_9CORY</name>
<gene>
    <name evidence="4" type="ORF">L1O03_02495</name>
</gene>
<dbReference type="InterPro" id="IPR033904">
    <property type="entry name" value="Trans_IPPS_HH"/>
</dbReference>
<feature type="compositionally biased region" description="Basic and acidic residues" evidence="3">
    <location>
        <begin position="185"/>
        <end position="194"/>
    </location>
</feature>
<dbReference type="Pfam" id="PF00494">
    <property type="entry name" value="SQS_PSY"/>
    <property type="match status" value="1"/>
</dbReference>
<sequence length="340" mass="37173">MPEPTHPHLDAETWSRAAGHAAQHIIRDYSSSFGLGSRLLPPRVRQDIAHLYAVVRIADEIVDGAAAEAGLSLEEIRAALDAYEEQVCAAPSRPFHTDPVLHAYAETARRCRFQEEHLRAFFRSMRMDIRSGPARFDEEQIRAYIYGSAEVIGLLCLAVFEASASDTPASEGTTTPTHAPSSRSGDTRSPEERATLEHGARALGAAFQKINFLRDVGKDYEHLGRMYLPGCGAYPPSEAAIHRWIAEIEEDLAAARAAIPLLPGPCQPAVWTVTHLFEQVAERLAQTPPDQLLGSRVRVSAPGKLGIAARTLASAGARTLSRALTRSQANNLTRRRTEDD</sequence>
<keyword evidence="5" id="KW-1185">Reference proteome</keyword>
<dbReference type="EMBL" id="JAKGSI010000001">
    <property type="protein sequence ID" value="MCF4006048.1"/>
    <property type="molecule type" value="Genomic_DNA"/>
</dbReference>
<dbReference type="SFLD" id="SFLDG01018">
    <property type="entry name" value="Squalene/Phytoene_Synthase_Lik"/>
    <property type="match status" value="1"/>
</dbReference>
<comment type="caution">
    <text evidence="4">The sequence shown here is derived from an EMBL/GenBank/DDBJ whole genome shotgun (WGS) entry which is preliminary data.</text>
</comment>
<organism evidence="4 5">
    <name type="scientific">Corynebacterium uropygiale</name>
    <dbReference type="NCBI Taxonomy" id="1775911"/>
    <lineage>
        <taxon>Bacteria</taxon>
        <taxon>Bacillati</taxon>
        <taxon>Actinomycetota</taxon>
        <taxon>Actinomycetes</taxon>
        <taxon>Mycobacteriales</taxon>
        <taxon>Corynebacteriaceae</taxon>
        <taxon>Corynebacterium</taxon>
    </lineage>
</organism>
<protein>
    <submittedName>
        <fullName evidence="4">Phytoene/squalene synthase family protein</fullName>
    </submittedName>
</protein>
<evidence type="ECO:0000313" key="5">
    <source>
        <dbReference type="Proteomes" id="UP001139336"/>
    </source>
</evidence>
<reference evidence="4" key="1">
    <citation type="submission" date="2022-01" db="EMBL/GenBank/DDBJ databases">
        <title>Corynebacterium sp. nov isolated from isolated from the feces of the greater white-fronted geese (Anser albifrons) at Poyang Lake, PR China.</title>
        <authorList>
            <person name="Liu Q."/>
        </authorList>
    </citation>
    <scope>NUCLEOTIDE SEQUENCE</scope>
    <source>
        <strain evidence="4">JCM 32435</strain>
    </source>
</reference>
<dbReference type="SUPFAM" id="SSF48576">
    <property type="entry name" value="Terpenoid synthases"/>
    <property type="match status" value="1"/>
</dbReference>
<accession>A0A9X1U038</accession>
<dbReference type="GO" id="GO:0016117">
    <property type="term" value="P:carotenoid biosynthetic process"/>
    <property type="evidence" value="ECO:0007669"/>
    <property type="project" value="UniProtKB-ARBA"/>
</dbReference>
<feature type="region of interest" description="Disordered" evidence="3">
    <location>
        <begin position="166"/>
        <end position="194"/>
    </location>
</feature>
<evidence type="ECO:0000256" key="3">
    <source>
        <dbReference type="SAM" id="MobiDB-lite"/>
    </source>
</evidence>
<dbReference type="PANTHER" id="PTHR31480">
    <property type="entry name" value="BIFUNCTIONAL LYCOPENE CYCLASE/PHYTOENE SYNTHASE"/>
    <property type="match status" value="1"/>
</dbReference>
<proteinExistence type="predicted"/>
<dbReference type="GO" id="GO:0004311">
    <property type="term" value="F:geranylgeranyl diphosphate synthase activity"/>
    <property type="evidence" value="ECO:0007669"/>
    <property type="project" value="InterPro"/>
</dbReference>
<dbReference type="PROSITE" id="PS01045">
    <property type="entry name" value="SQUALEN_PHYTOEN_SYN_2"/>
    <property type="match status" value="1"/>
</dbReference>
<dbReference type="RefSeq" id="WP_236117824.1">
    <property type="nucleotide sequence ID" value="NZ_JAKGSI010000001.1"/>
</dbReference>
<dbReference type="SFLD" id="SFLDG01212">
    <property type="entry name" value="Phytoene_synthase_like"/>
    <property type="match status" value="1"/>
</dbReference>
<dbReference type="Gene3D" id="1.10.600.10">
    <property type="entry name" value="Farnesyl Diphosphate Synthase"/>
    <property type="match status" value="1"/>
</dbReference>
<dbReference type="InterPro" id="IPR019845">
    <property type="entry name" value="Squalene/phytoene_synthase_CS"/>
</dbReference>
<comment type="pathway">
    <text evidence="1">Carotenoid biosynthesis; phytoene biosynthesis.</text>
</comment>
<dbReference type="InterPro" id="IPR008949">
    <property type="entry name" value="Isoprenoid_synthase_dom_sf"/>
</dbReference>
<evidence type="ECO:0000256" key="1">
    <source>
        <dbReference type="ARBA" id="ARBA00004684"/>
    </source>
</evidence>
<dbReference type="InterPro" id="IPR002060">
    <property type="entry name" value="Squ/phyt_synthse"/>
</dbReference>